<evidence type="ECO:0000256" key="3">
    <source>
        <dbReference type="ARBA" id="ARBA00023125"/>
    </source>
</evidence>
<evidence type="ECO:0000313" key="7">
    <source>
        <dbReference type="EMBL" id="OJZ80193.1"/>
    </source>
</evidence>
<dbReference type="PANTHER" id="PTHR47424">
    <property type="entry name" value="REGULATORY PROTEIN GAL4"/>
    <property type="match status" value="1"/>
</dbReference>
<reference evidence="8" key="1">
    <citation type="journal article" date="2017" name="Genome Biol.">
        <title>Comparative genomics reveals high biological diversity and specific adaptations in the industrially and medically important fungal genus Aspergillus.</title>
        <authorList>
            <person name="de Vries R.P."/>
            <person name="Riley R."/>
            <person name="Wiebenga A."/>
            <person name="Aguilar-Osorio G."/>
            <person name="Amillis S."/>
            <person name="Uchima C.A."/>
            <person name="Anderluh G."/>
            <person name="Asadollahi M."/>
            <person name="Askin M."/>
            <person name="Barry K."/>
            <person name="Battaglia E."/>
            <person name="Bayram O."/>
            <person name="Benocci T."/>
            <person name="Braus-Stromeyer S.A."/>
            <person name="Caldana C."/>
            <person name="Canovas D."/>
            <person name="Cerqueira G.C."/>
            <person name="Chen F."/>
            <person name="Chen W."/>
            <person name="Choi C."/>
            <person name="Clum A."/>
            <person name="Dos Santos R.A."/>
            <person name="Damasio A.R."/>
            <person name="Diallinas G."/>
            <person name="Emri T."/>
            <person name="Fekete E."/>
            <person name="Flipphi M."/>
            <person name="Freyberg S."/>
            <person name="Gallo A."/>
            <person name="Gournas C."/>
            <person name="Habgood R."/>
            <person name="Hainaut M."/>
            <person name="Harispe M.L."/>
            <person name="Henrissat B."/>
            <person name="Hilden K.S."/>
            <person name="Hope R."/>
            <person name="Hossain A."/>
            <person name="Karabika E."/>
            <person name="Karaffa L."/>
            <person name="Karanyi Z."/>
            <person name="Krasevec N."/>
            <person name="Kuo A."/>
            <person name="Kusch H."/>
            <person name="LaButti K."/>
            <person name="Lagendijk E.L."/>
            <person name="Lapidus A."/>
            <person name="Levasseur A."/>
            <person name="Lindquist E."/>
            <person name="Lipzen A."/>
            <person name="Logrieco A.F."/>
            <person name="MacCabe A."/>
            <person name="Maekelae M.R."/>
            <person name="Malavazi I."/>
            <person name="Melin P."/>
            <person name="Meyer V."/>
            <person name="Mielnichuk N."/>
            <person name="Miskei M."/>
            <person name="Molnar A.P."/>
            <person name="Mule G."/>
            <person name="Ngan C.Y."/>
            <person name="Orejas M."/>
            <person name="Orosz E."/>
            <person name="Ouedraogo J.P."/>
            <person name="Overkamp K.M."/>
            <person name="Park H.-S."/>
            <person name="Perrone G."/>
            <person name="Piumi F."/>
            <person name="Punt P.J."/>
            <person name="Ram A.F."/>
            <person name="Ramon A."/>
            <person name="Rauscher S."/>
            <person name="Record E."/>
            <person name="Riano-Pachon D.M."/>
            <person name="Robert V."/>
            <person name="Roehrig J."/>
            <person name="Ruller R."/>
            <person name="Salamov A."/>
            <person name="Salih N.S."/>
            <person name="Samson R.A."/>
            <person name="Sandor E."/>
            <person name="Sanguinetti M."/>
            <person name="Schuetze T."/>
            <person name="Sepcic K."/>
            <person name="Shelest E."/>
            <person name="Sherlock G."/>
            <person name="Sophianopoulou V."/>
            <person name="Squina F.M."/>
            <person name="Sun H."/>
            <person name="Susca A."/>
            <person name="Todd R.B."/>
            <person name="Tsang A."/>
            <person name="Unkles S.E."/>
            <person name="van de Wiele N."/>
            <person name="van Rossen-Uffink D."/>
            <person name="Oliveira J.V."/>
            <person name="Vesth T.C."/>
            <person name="Visser J."/>
            <person name="Yu J.-H."/>
            <person name="Zhou M."/>
            <person name="Andersen M.R."/>
            <person name="Archer D.B."/>
            <person name="Baker S.E."/>
            <person name="Benoit I."/>
            <person name="Brakhage A.A."/>
            <person name="Braus G.H."/>
            <person name="Fischer R."/>
            <person name="Frisvad J.C."/>
            <person name="Goldman G.H."/>
            <person name="Houbraken J."/>
            <person name="Oakley B."/>
            <person name="Pocsi I."/>
            <person name="Scazzocchio C."/>
            <person name="Seiboth B."/>
            <person name="vanKuyk P.A."/>
            <person name="Wortman J."/>
            <person name="Dyer P.S."/>
            <person name="Grigoriev I.V."/>
        </authorList>
    </citation>
    <scope>NUCLEOTIDE SEQUENCE [LARGE SCALE GENOMIC DNA]</scope>
    <source>
        <strain evidence="8">CBS 106.47</strain>
    </source>
</reference>
<dbReference type="InterPro" id="IPR007219">
    <property type="entry name" value="XnlR_reg_dom"/>
</dbReference>
<organism evidence="7 8">
    <name type="scientific">Aspergillus luchuensis (strain CBS 106.47)</name>
    <dbReference type="NCBI Taxonomy" id="1137211"/>
    <lineage>
        <taxon>Eukaryota</taxon>
        <taxon>Fungi</taxon>
        <taxon>Dikarya</taxon>
        <taxon>Ascomycota</taxon>
        <taxon>Pezizomycotina</taxon>
        <taxon>Eurotiomycetes</taxon>
        <taxon>Eurotiomycetidae</taxon>
        <taxon>Eurotiales</taxon>
        <taxon>Aspergillaceae</taxon>
        <taxon>Aspergillus</taxon>
        <taxon>Aspergillus subgen. Circumdati</taxon>
    </lineage>
</organism>
<dbReference type="InterPro" id="IPR051127">
    <property type="entry name" value="Fungal_SecMet_Regulators"/>
</dbReference>
<dbReference type="Pfam" id="PF00172">
    <property type="entry name" value="Zn_clus"/>
    <property type="match status" value="1"/>
</dbReference>
<dbReference type="GO" id="GO:0006351">
    <property type="term" value="P:DNA-templated transcription"/>
    <property type="evidence" value="ECO:0007669"/>
    <property type="project" value="InterPro"/>
</dbReference>
<dbReference type="OrthoDB" id="5296287at2759"/>
<dbReference type="SMART" id="SM00906">
    <property type="entry name" value="Fungal_trans"/>
    <property type="match status" value="1"/>
</dbReference>
<evidence type="ECO:0000259" key="6">
    <source>
        <dbReference type="PROSITE" id="PS50048"/>
    </source>
</evidence>
<dbReference type="InterPro" id="IPR001138">
    <property type="entry name" value="Zn2Cys6_DnaBD"/>
</dbReference>
<dbReference type="SUPFAM" id="SSF57701">
    <property type="entry name" value="Zn2/Cys6 DNA-binding domain"/>
    <property type="match status" value="1"/>
</dbReference>
<keyword evidence="1" id="KW-0479">Metal-binding</keyword>
<sequence length="703" mass="78699">MKRTRISRACEICRVRKVKCSGNQPCANCWQHGFACTYRTEGRPSRRKRPVTLPHGLSLQVKAATDAPKPTPIRSSRRMRYDPVHLKRQMEMRAGIGVSNTKNGSFQFYGASSHFNLVQRVYQRIHGTIHGTALDQQKKPIPDGLQKWGLESFIFSTHQNETGYRPNQETILDTSKCDAFLDAFFRLVHPLIPIISRSEINSIRQSYLGPPGSGRRDVASKGILFMTLALGARVSRPTKDETASDLEKWAEYFSSQSGDFSIVFQEPSFKILQFLLLKAMDSLQAMRPNETYLLLGHAARTALSLGINRAQVANGNSLSMHRLRVTFWTMYSNERMCSLFTGRPTSLVDDHIDVSYPEDLPEIDNVHILSDLASGKPARECAWVRSMAGISRLAEKVAQGIYSSTSVRKVENLENIEVVVDECDRTLDLIAQSLPAYLQFSNKRSVIGQDWQEIQRAHLGLNHYMMRMVIHRPALVFNSFFESKIEAAENAFGFMKLEESAIACISAAKGIVTLCNDVIFERFPDIRNDASYAAYLIAACVTLLYDVIGPGVDSDYTKEILSYVNQGIHCLDQMEHIGPTTGKKLSIDVMECVKEALRSSGEELHRCTSLFDEFPWLGLVIIPSLPTSSTNRLISILLTFRQESTIPAPDLSGLLQITDTDNNPSKSAAPNISDPNVLSGDTDLAYMSQWLNGDFGSTDPWIF</sequence>
<evidence type="ECO:0000256" key="1">
    <source>
        <dbReference type="ARBA" id="ARBA00022723"/>
    </source>
</evidence>
<dbReference type="PROSITE" id="PS00463">
    <property type="entry name" value="ZN2_CY6_FUNGAL_1"/>
    <property type="match status" value="1"/>
</dbReference>
<gene>
    <name evidence="7" type="ORF">ASPFODRAFT_148154</name>
</gene>
<dbReference type="GO" id="GO:0003677">
    <property type="term" value="F:DNA binding"/>
    <property type="evidence" value="ECO:0007669"/>
    <property type="project" value="UniProtKB-KW"/>
</dbReference>
<dbReference type="Proteomes" id="UP000184063">
    <property type="component" value="Unassembled WGS sequence"/>
</dbReference>
<dbReference type="VEuPathDB" id="FungiDB:ASPFODRAFT_148154"/>
<feature type="domain" description="Zn(2)-C6 fungal-type" evidence="6">
    <location>
        <begin position="9"/>
        <end position="38"/>
    </location>
</feature>
<dbReference type="Gene3D" id="4.10.240.10">
    <property type="entry name" value="Zn(2)-C6 fungal-type DNA-binding domain"/>
    <property type="match status" value="1"/>
</dbReference>
<evidence type="ECO:0000256" key="4">
    <source>
        <dbReference type="ARBA" id="ARBA00023163"/>
    </source>
</evidence>
<protein>
    <recommendedName>
        <fullName evidence="6">Zn(2)-C6 fungal-type domain-containing protein</fullName>
    </recommendedName>
</protein>
<dbReference type="SMART" id="SM00066">
    <property type="entry name" value="GAL4"/>
    <property type="match status" value="1"/>
</dbReference>
<dbReference type="CDD" id="cd00067">
    <property type="entry name" value="GAL4"/>
    <property type="match status" value="1"/>
</dbReference>
<keyword evidence="5" id="KW-0539">Nucleus</keyword>
<dbReference type="GO" id="GO:0008270">
    <property type="term" value="F:zinc ion binding"/>
    <property type="evidence" value="ECO:0007669"/>
    <property type="project" value="InterPro"/>
</dbReference>
<evidence type="ECO:0000313" key="8">
    <source>
        <dbReference type="Proteomes" id="UP000184063"/>
    </source>
</evidence>
<dbReference type="GO" id="GO:0000981">
    <property type="term" value="F:DNA-binding transcription factor activity, RNA polymerase II-specific"/>
    <property type="evidence" value="ECO:0007669"/>
    <property type="project" value="InterPro"/>
</dbReference>
<evidence type="ECO:0000256" key="5">
    <source>
        <dbReference type="ARBA" id="ARBA00023242"/>
    </source>
</evidence>
<keyword evidence="4" id="KW-0804">Transcription</keyword>
<keyword evidence="3" id="KW-0238">DNA-binding</keyword>
<dbReference type="GO" id="GO:0009893">
    <property type="term" value="P:positive regulation of metabolic process"/>
    <property type="evidence" value="ECO:0007669"/>
    <property type="project" value="UniProtKB-ARBA"/>
</dbReference>
<proteinExistence type="predicted"/>
<name>A0A1M3T0B7_ASPLC</name>
<dbReference type="Pfam" id="PF04082">
    <property type="entry name" value="Fungal_trans"/>
    <property type="match status" value="1"/>
</dbReference>
<dbReference type="InterPro" id="IPR036864">
    <property type="entry name" value="Zn2-C6_fun-type_DNA-bd_sf"/>
</dbReference>
<dbReference type="EMBL" id="KV878259">
    <property type="protein sequence ID" value="OJZ80193.1"/>
    <property type="molecule type" value="Genomic_DNA"/>
</dbReference>
<dbReference type="CDD" id="cd12148">
    <property type="entry name" value="fungal_TF_MHR"/>
    <property type="match status" value="1"/>
</dbReference>
<evidence type="ECO:0000256" key="2">
    <source>
        <dbReference type="ARBA" id="ARBA00023015"/>
    </source>
</evidence>
<dbReference type="PROSITE" id="PS50048">
    <property type="entry name" value="ZN2_CY6_FUNGAL_2"/>
    <property type="match status" value="1"/>
</dbReference>
<dbReference type="AlphaFoldDB" id="A0A1M3T0B7"/>
<keyword evidence="2" id="KW-0805">Transcription regulation</keyword>
<dbReference type="PANTHER" id="PTHR47424:SF14">
    <property type="entry name" value="ZINC FINGER PROTEIN GRT1"/>
    <property type="match status" value="1"/>
</dbReference>
<accession>A0A1M3T0B7</accession>